<evidence type="ECO:0000313" key="3">
    <source>
        <dbReference type="Proteomes" id="UP000807306"/>
    </source>
</evidence>
<feature type="region of interest" description="Disordered" evidence="1">
    <location>
        <begin position="69"/>
        <end position="162"/>
    </location>
</feature>
<keyword evidence="3" id="KW-1185">Reference proteome</keyword>
<evidence type="ECO:0000313" key="2">
    <source>
        <dbReference type="EMBL" id="KAF9526956.1"/>
    </source>
</evidence>
<sequence length="162" mass="18155">MAGATPTLIPREQLFPLLLPKPPHPFPTPLQRRRVYGHLNAFRDLQREMDDLSDEDNDVEEAIQLVGKRGYTTYIPIGRSLTQHEERNDDDDSDADTSQQSGNEQQSPASEADAENESTQDLDASMDDLDDDGGGESDEEEDLDEMLEGNTEDYEDEPSDNV</sequence>
<evidence type="ECO:0000256" key="1">
    <source>
        <dbReference type="SAM" id="MobiDB-lite"/>
    </source>
</evidence>
<organism evidence="2 3">
    <name type="scientific">Crepidotus variabilis</name>
    <dbReference type="NCBI Taxonomy" id="179855"/>
    <lineage>
        <taxon>Eukaryota</taxon>
        <taxon>Fungi</taxon>
        <taxon>Dikarya</taxon>
        <taxon>Basidiomycota</taxon>
        <taxon>Agaricomycotina</taxon>
        <taxon>Agaricomycetes</taxon>
        <taxon>Agaricomycetidae</taxon>
        <taxon>Agaricales</taxon>
        <taxon>Agaricineae</taxon>
        <taxon>Crepidotaceae</taxon>
        <taxon>Crepidotus</taxon>
    </lineage>
</organism>
<dbReference type="EMBL" id="MU157865">
    <property type="protein sequence ID" value="KAF9526956.1"/>
    <property type="molecule type" value="Genomic_DNA"/>
</dbReference>
<protein>
    <submittedName>
        <fullName evidence="2">Uncharacterized protein</fullName>
    </submittedName>
</protein>
<proteinExistence type="predicted"/>
<dbReference type="Proteomes" id="UP000807306">
    <property type="component" value="Unassembled WGS sequence"/>
</dbReference>
<comment type="caution">
    <text evidence="2">The sequence shown here is derived from an EMBL/GenBank/DDBJ whole genome shotgun (WGS) entry which is preliminary data.</text>
</comment>
<reference evidence="2" key="1">
    <citation type="submission" date="2020-11" db="EMBL/GenBank/DDBJ databases">
        <authorList>
            <consortium name="DOE Joint Genome Institute"/>
            <person name="Ahrendt S."/>
            <person name="Riley R."/>
            <person name="Andreopoulos W."/>
            <person name="Labutti K."/>
            <person name="Pangilinan J."/>
            <person name="Ruiz-Duenas F.J."/>
            <person name="Barrasa J.M."/>
            <person name="Sanchez-Garcia M."/>
            <person name="Camarero S."/>
            <person name="Miyauchi S."/>
            <person name="Serrano A."/>
            <person name="Linde D."/>
            <person name="Babiker R."/>
            <person name="Drula E."/>
            <person name="Ayuso-Fernandez I."/>
            <person name="Pacheco R."/>
            <person name="Padilla G."/>
            <person name="Ferreira P."/>
            <person name="Barriuso J."/>
            <person name="Kellner H."/>
            <person name="Castanera R."/>
            <person name="Alfaro M."/>
            <person name="Ramirez L."/>
            <person name="Pisabarro A.G."/>
            <person name="Kuo A."/>
            <person name="Tritt A."/>
            <person name="Lipzen A."/>
            <person name="He G."/>
            <person name="Yan M."/>
            <person name="Ng V."/>
            <person name="Cullen D."/>
            <person name="Martin F."/>
            <person name="Rosso M.-N."/>
            <person name="Henrissat B."/>
            <person name="Hibbett D."/>
            <person name="Martinez A.T."/>
            <person name="Grigoriev I.V."/>
        </authorList>
    </citation>
    <scope>NUCLEOTIDE SEQUENCE</scope>
    <source>
        <strain evidence="2">CBS 506.95</strain>
    </source>
</reference>
<accession>A0A9P6ED71</accession>
<name>A0A9P6ED71_9AGAR</name>
<dbReference type="OrthoDB" id="3267661at2759"/>
<feature type="compositionally biased region" description="Polar residues" evidence="1">
    <location>
        <begin position="97"/>
        <end position="109"/>
    </location>
</feature>
<dbReference type="AlphaFoldDB" id="A0A9P6ED71"/>
<feature type="compositionally biased region" description="Acidic residues" evidence="1">
    <location>
        <begin position="112"/>
        <end position="162"/>
    </location>
</feature>
<gene>
    <name evidence="2" type="ORF">CPB83DRAFT_856875</name>
</gene>